<evidence type="ECO:0000313" key="1">
    <source>
        <dbReference type="EMBL" id="TCI08602.1"/>
    </source>
</evidence>
<dbReference type="AlphaFoldDB" id="A0A4R0YJG3"/>
<dbReference type="EMBL" id="SJTG01000004">
    <property type="protein sequence ID" value="TCI08602.1"/>
    <property type="molecule type" value="Genomic_DNA"/>
</dbReference>
<dbReference type="RefSeq" id="WP_131152946.1">
    <property type="nucleotide sequence ID" value="NZ_SJTG01000004.1"/>
</dbReference>
<accession>A0A4R0YJG3</accession>
<proteinExistence type="predicted"/>
<sequence>MFDVLECCSMARDTAYAVYELMAPVSQADDEAWRRELRALRRCLEGAKKSALLALEKLP</sequence>
<reference evidence="1 2" key="1">
    <citation type="submission" date="2019-02" db="EMBL/GenBank/DDBJ databases">
        <title>Dyella amyloliquefaciens sp. nov., isolated from forest soil.</title>
        <authorList>
            <person name="Gao Z.-H."/>
            <person name="Qiu L.-H."/>
        </authorList>
    </citation>
    <scope>NUCLEOTIDE SEQUENCE [LARGE SCALE GENOMIC DNA]</scope>
    <source>
        <strain evidence="1 2">KACC 12747</strain>
    </source>
</reference>
<organism evidence="1 2">
    <name type="scientific">Dyella soli</name>
    <dbReference type="NCBI Taxonomy" id="522319"/>
    <lineage>
        <taxon>Bacteria</taxon>
        <taxon>Pseudomonadati</taxon>
        <taxon>Pseudomonadota</taxon>
        <taxon>Gammaproteobacteria</taxon>
        <taxon>Lysobacterales</taxon>
        <taxon>Rhodanobacteraceae</taxon>
        <taxon>Dyella</taxon>
    </lineage>
</organism>
<keyword evidence="2" id="KW-1185">Reference proteome</keyword>
<comment type="caution">
    <text evidence="1">The sequence shown here is derived from an EMBL/GenBank/DDBJ whole genome shotgun (WGS) entry which is preliminary data.</text>
</comment>
<dbReference type="Proteomes" id="UP000291822">
    <property type="component" value="Unassembled WGS sequence"/>
</dbReference>
<protein>
    <submittedName>
        <fullName evidence="1">Uncharacterized protein</fullName>
    </submittedName>
</protein>
<evidence type="ECO:0000313" key="2">
    <source>
        <dbReference type="Proteomes" id="UP000291822"/>
    </source>
</evidence>
<gene>
    <name evidence="1" type="ORF">EZM97_28740</name>
</gene>
<name>A0A4R0YJG3_9GAMM</name>